<dbReference type="InterPro" id="IPR036388">
    <property type="entry name" value="WH-like_DNA-bd_sf"/>
</dbReference>
<accession>A0ABS8PZ80</accession>
<dbReference type="EMBL" id="JAJNEC010000007">
    <property type="protein sequence ID" value="MCD2425597.1"/>
    <property type="molecule type" value="Genomic_DNA"/>
</dbReference>
<dbReference type="Proteomes" id="UP001199816">
    <property type="component" value="Unassembled WGS sequence"/>
</dbReference>
<reference evidence="1 2" key="1">
    <citation type="submission" date="2021-11" db="EMBL/GenBank/DDBJ databases">
        <title>Genomic of Niabella pedocola.</title>
        <authorList>
            <person name="Wu T."/>
        </authorList>
    </citation>
    <scope>NUCLEOTIDE SEQUENCE [LARGE SCALE GENOMIC DNA]</scope>
    <source>
        <strain evidence="1 2">JCM 31011</strain>
    </source>
</reference>
<dbReference type="RefSeq" id="WP_231008132.1">
    <property type="nucleotide sequence ID" value="NZ_JAJNEC010000007.1"/>
</dbReference>
<proteinExistence type="predicted"/>
<dbReference type="SUPFAM" id="SSF46785">
    <property type="entry name" value="Winged helix' DNA-binding domain"/>
    <property type="match status" value="1"/>
</dbReference>
<dbReference type="InterPro" id="IPR036390">
    <property type="entry name" value="WH_DNA-bd_sf"/>
</dbReference>
<comment type="caution">
    <text evidence="1">The sequence shown here is derived from an EMBL/GenBank/DDBJ whole genome shotgun (WGS) entry which is preliminary data.</text>
</comment>
<gene>
    <name evidence="1" type="ORF">LQ567_22630</name>
</gene>
<evidence type="ECO:0000313" key="1">
    <source>
        <dbReference type="EMBL" id="MCD2425597.1"/>
    </source>
</evidence>
<organism evidence="1 2">
    <name type="scientific">Niabella pedocola</name>
    <dbReference type="NCBI Taxonomy" id="1752077"/>
    <lineage>
        <taxon>Bacteria</taxon>
        <taxon>Pseudomonadati</taxon>
        <taxon>Bacteroidota</taxon>
        <taxon>Chitinophagia</taxon>
        <taxon>Chitinophagales</taxon>
        <taxon>Chitinophagaceae</taxon>
        <taxon>Niabella</taxon>
    </lineage>
</organism>
<evidence type="ECO:0000313" key="2">
    <source>
        <dbReference type="Proteomes" id="UP001199816"/>
    </source>
</evidence>
<keyword evidence="2" id="KW-1185">Reference proteome</keyword>
<protein>
    <submittedName>
        <fullName evidence="1">Transcriptional regulator</fullName>
    </submittedName>
</protein>
<sequence>MQNQLPENEKALGIIKTQGPQTLLDLAAAMEITVEGARFHLLKLAKEGLVAATTESKGRGRPQQIWALTDLGHARFPDMHAALTVNLIESIRGTLGQQALDKIIAANGKAGLERYLQELEGKTTLKERLKGLAVIRTREGYMADIKKEGEGFLLVENHCPICAAAASCQGFCAAELKTFKTVLGKAADVERVDHILKGARRCAYKVTPVAG</sequence>
<dbReference type="Gene3D" id="1.10.10.10">
    <property type="entry name" value="Winged helix-like DNA-binding domain superfamily/Winged helix DNA-binding domain"/>
    <property type="match status" value="1"/>
</dbReference>
<name>A0ABS8PZ80_9BACT</name>